<organism evidence="1 2">
    <name type="scientific">Ignisphaera aggregans (strain DSM 17230 / JCM 13409 / AQ1.S1)</name>
    <dbReference type="NCBI Taxonomy" id="583356"/>
    <lineage>
        <taxon>Archaea</taxon>
        <taxon>Thermoproteota</taxon>
        <taxon>Thermoprotei</taxon>
        <taxon>Desulfurococcales</taxon>
        <taxon>Desulfurococcaceae</taxon>
        <taxon>Ignisphaera</taxon>
    </lineage>
</organism>
<gene>
    <name evidence="1" type="ordered locus">Igag_1455</name>
</gene>
<protein>
    <submittedName>
        <fullName evidence="1">Uncharacterized protein</fullName>
    </submittedName>
</protein>
<dbReference type="AlphaFoldDB" id="E0SQK1"/>
<evidence type="ECO:0000313" key="1">
    <source>
        <dbReference type="EMBL" id="ADM28257.1"/>
    </source>
</evidence>
<keyword evidence="2" id="KW-1185">Reference proteome</keyword>
<evidence type="ECO:0000313" key="2">
    <source>
        <dbReference type="Proteomes" id="UP000001304"/>
    </source>
</evidence>
<dbReference type="KEGG" id="iag:Igag_1455"/>
<accession>E0SQK1</accession>
<dbReference type="Proteomes" id="UP000001304">
    <property type="component" value="Chromosome"/>
</dbReference>
<reference evidence="1 2" key="1">
    <citation type="journal article" date="2010" name="Stand. Genomic Sci.">
        <title>Complete genome sequence of Ignisphaera aggregans type strain (AQ1.S1).</title>
        <authorList>
            <person name="Goker M."/>
            <person name="Held B."/>
            <person name="Lapidus A."/>
            <person name="Nolan M."/>
            <person name="Spring S."/>
            <person name="Yasawong M."/>
            <person name="Lucas S."/>
            <person name="Glavina Del Rio T."/>
            <person name="Tice H."/>
            <person name="Cheng J.F."/>
            <person name="Goodwin L."/>
            <person name="Tapia R."/>
            <person name="Pitluck S."/>
            <person name="Liolios K."/>
            <person name="Ivanova N."/>
            <person name="Mavromatis K."/>
            <person name="Mikhailova N."/>
            <person name="Pati A."/>
            <person name="Chen A."/>
            <person name="Palaniappan K."/>
            <person name="Brambilla E."/>
            <person name="Land M."/>
            <person name="Hauser L."/>
            <person name="Chang Y.J."/>
            <person name="Jeffries C.D."/>
            <person name="Brettin T."/>
            <person name="Detter J.C."/>
            <person name="Han C."/>
            <person name="Rohde M."/>
            <person name="Sikorski J."/>
            <person name="Woyke T."/>
            <person name="Bristow J."/>
            <person name="Eisen J.A."/>
            <person name="Markowitz V."/>
            <person name="Hugenholtz P."/>
            <person name="Kyrpides N.C."/>
            <person name="Klenk H.P."/>
        </authorList>
    </citation>
    <scope>NUCLEOTIDE SEQUENCE [LARGE SCALE GENOMIC DNA]</scope>
    <source>
        <strain evidence="2">DSM 17230 / JCM 13409 / AQ1.S1</strain>
    </source>
</reference>
<dbReference type="HOGENOM" id="CLU_1014139_0_0_2"/>
<dbReference type="EMBL" id="CP002098">
    <property type="protein sequence ID" value="ADM28257.1"/>
    <property type="molecule type" value="Genomic_DNA"/>
</dbReference>
<sequence>MLKRDILLSNFSYTVMTAMDINEAFLVLDKLVALIAGFSVTQKYIEISTLTSRYYVTLNDLFFPVLIEDAESMTAKTVLEPTSSIYIHEQKIYIISKDRQWFQSFNEAYWNKIRAIDITYNEKLIALAATSIADKILHSPSEKAILKILPSNIRTYVEVAMNYIRNAISKRDSIAKLLPKDQYTYNKLIEAVLWLDKESSSELKEIVYVKGVSIKNIKLEFNGYEISVLSKVSNFPEGALYIFTRLVPSPVITAIIRNIERCALVSSIASQLLK</sequence>
<dbReference type="BioCyc" id="IAGG583356:GHAH-1444-MONOMER"/>
<proteinExistence type="predicted"/>
<name>E0SQK1_IGNAA</name>